<evidence type="ECO:0000313" key="3">
    <source>
        <dbReference type="Proteomes" id="UP000887577"/>
    </source>
</evidence>
<evidence type="ECO:0000313" key="4">
    <source>
        <dbReference type="WBParaSite" id="PSU_v2.g9565.t1"/>
    </source>
</evidence>
<sequence length="669" mass="77316">MTDKRAFLILGKNYALFEPSNNLSDIFYDRLNKRICTVRNAGSLGITARGFKKDDVINFRIQAKRQINTVSFSPDNKTAGVHRDETSIDFAFLDQKLSDESHPLANQPCKTKNSAIITFEWINDKQVLYITDAALELYQLNPKKRSLKFMKSCNVSSAWTIYYPHSQLLICASGITSAFMNLFIIQNGLIHKLPRFEVDFGCSKIKPKLNDKDVMIASVYQTLYLLVVKVDSDGMIRQINMYEIPSDISKPLQLAHVLLLHVDDNVGLHVIDNLVIVHHRTDAKSFIFDIKVSDPSTTDHLPVLESPIDVIEELSASYGSETTFESYPWFILSPNIVVDTRYGIFADLQLQLKNASMFIKEKAKFLRFIMNRTKAEEYMLTVIHDEILSKSLSLFKIADIFREIYDPCEKQIPIETLQRNDYSKCKVISESYSSMKADQSHILTYIFEPLGRDLSIDKRWLSNVLLEFMLILKQHKSLVHHYLPELLIMVMSEAKEYGRLQQILQHRVIDDSKFLAFRLIEISKVYPPFFQLAIDMLARRGNNEHILNLLLERGQVVDAVKCINDPSVIDQALCLKILDTAWKSDNRQIKYTIYSYFHDILKLPFMDSTNEQFEKYSKEFKTLFDNEEIEEAEDRFRLARISSTPVSINSMLTQESSFEAHHSFSSFKE</sequence>
<dbReference type="GO" id="GO:0005765">
    <property type="term" value="C:lysosomal membrane"/>
    <property type="evidence" value="ECO:0007669"/>
    <property type="project" value="TreeGrafter"/>
</dbReference>
<organism evidence="3 4">
    <name type="scientific">Panagrolaimus superbus</name>
    <dbReference type="NCBI Taxonomy" id="310955"/>
    <lineage>
        <taxon>Eukaryota</taxon>
        <taxon>Metazoa</taxon>
        <taxon>Ecdysozoa</taxon>
        <taxon>Nematoda</taxon>
        <taxon>Chromadorea</taxon>
        <taxon>Rhabditida</taxon>
        <taxon>Tylenchina</taxon>
        <taxon>Panagrolaimomorpha</taxon>
        <taxon>Panagrolaimoidea</taxon>
        <taxon>Panagrolaimidae</taxon>
        <taxon>Panagrolaimus</taxon>
    </lineage>
</organism>
<dbReference type="PANTHER" id="PTHR12897:SF4">
    <property type="entry name" value="REGULATOR OF MON1-CCZ1 COMPLEX"/>
    <property type="match status" value="1"/>
</dbReference>
<evidence type="ECO:0000259" key="1">
    <source>
        <dbReference type="Pfam" id="PF07035"/>
    </source>
</evidence>
<dbReference type="GO" id="GO:0031902">
    <property type="term" value="C:late endosome membrane"/>
    <property type="evidence" value="ECO:0007669"/>
    <property type="project" value="TreeGrafter"/>
</dbReference>
<feature type="domain" description="Regulator of MON1-CCZ1 complex N-terminal" evidence="2">
    <location>
        <begin position="26"/>
        <end position="147"/>
    </location>
</feature>
<dbReference type="GO" id="GO:0035658">
    <property type="term" value="C:Mon1-Ccz1 complex"/>
    <property type="evidence" value="ECO:0007669"/>
    <property type="project" value="InterPro"/>
</dbReference>
<accession>A0A914ZH06</accession>
<dbReference type="GO" id="GO:0010506">
    <property type="term" value="P:regulation of autophagy"/>
    <property type="evidence" value="ECO:0007669"/>
    <property type="project" value="InterPro"/>
</dbReference>
<dbReference type="WBParaSite" id="PSU_v2.g9565.t1">
    <property type="protein sequence ID" value="PSU_v2.g9565.t1"/>
    <property type="gene ID" value="PSU_v2.g9565"/>
</dbReference>
<evidence type="ECO:0000259" key="2">
    <source>
        <dbReference type="Pfam" id="PF21029"/>
    </source>
</evidence>
<feature type="domain" description="Mic1" evidence="1">
    <location>
        <begin position="372"/>
        <end position="599"/>
    </location>
</feature>
<dbReference type="InterPro" id="IPR049040">
    <property type="entry name" value="RMC1_N"/>
</dbReference>
<name>A0A914ZH06_9BILA</name>
<dbReference type="Pfam" id="PF21029">
    <property type="entry name" value="RMC1_N"/>
    <property type="match status" value="1"/>
</dbReference>
<dbReference type="PANTHER" id="PTHR12897">
    <property type="entry name" value="COLON CANCER-ASSOCIATED PROTEIN MIC1"/>
    <property type="match status" value="1"/>
</dbReference>
<dbReference type="AlphaFoldDB" id="A0A914ZH06"/>
<dbReference type="InterPro" id="IPR040371">
    <property type="entry name" value="RMC1"/>
</dbReference>
<keyword evidence="3" id="KW-1185">Reference proteome</keyword>
<dbReference type="Pfam" id="PF07035">
    <property type="entry name" value="RMC1_C"/>
    <property type="match status" value="1"/>
</dbReference>
<dbReference type="Proteomes" id="UP000887577">
    <property type="component" value="Unplaced"/>
</dbReference>
<proteinExistence type="predicted"/>
<dbReference type="InterPro" id="IPR009755">
    <property type="entry name" value="RMC1_C"/>
</dbReference>
<protein>
    <submittedName>
        <fullName evidence="4">Mic1 domain-containing protein</fullName>
    </submittedName>
</protein>
<reference evidence="4" key="1">
    <citation type="submission" date="2022-11" db="UniProtKB">
        <authorList>
            <consortium name="WormBaseParasite"/>
        </authorList>
    </citation>
    <scope>IDENTIFICATION</scope>
</reference>